<comment type="caution">
    <text evidence="1">The sequence shown here is derived from an EMBL/GenBank/DDBJ whole genome shotgun (WGS) entry which is preliminary data.</text>
</comment>
<dbReference type="AlphaFoldDB" id="A0A652YNJ8"/>
<dbReference type="EMBL" id="VNIQ01000005">
    <property type="protein sequence ID" value="TYQ03313.1"/>
    <property type="molecule type" value="Genomic_DNA"/>
</dbReference>
<dbReference type="InterPro" id="IPR039422">
    <property type="entry name" value="MarR/SlyA-like"/>
</dbReference>
<dbReference type="PANTHER" id="PTHR33164">
    <property type="entry name" value="TRANSCRIPTIONAL REGULATOR, MARR FAMILY"/>
    <property type="match status" value="1"/>
</dbReference>
<dbReference type="InterPro" id="IPR036388">
    <property type="entry name" value="WH-like_DNA-bd_sf"/>
</dbReference>
<accession>A0A652YNJ8</accession>
<dbReference type="InterPro" id="IPR036390">
    <property type="entry name" value="WH_DNA-bd_sf"/>
</dbReference>
<organism evidence="1">
    <name type="scientific">Nocardia globerula</name>
    <dbReference type="NCBI Taxonomy" id="1818"/>
    <lineage>
        <taxon>Bacteria</taxon>
        <taxon>Bacillati</taxon>
        <taxon>Actinomycetota</taxon>
        <taxon>Actinomycetes</taxon>
        <taxon>Mycobacteriales</taxon>
        <taxon>Nocardiaceae</taxon>
        <taxon>Nocardia</taxon>
    </lineage>
</organism>
<evidence type="ECO:0000313" key="1">
    <source>
        <dbReference type="EMBL" id="TYQ03313.1"/>
    </source>
</evidence>
<dbReference type="GO" id="GO:0006950">
    <property type="term" value="P:response to stress"/>
    <property type="evidence" value="ECO:0007669"/>
    <property type="project" value="TreeGrafter"/>
</dbReference>
<dbReference type="PRINTS" id="PR00598">
    <property type="entry name" value="HTHMARR"/>
</dbReference>
<dbReference type="GO" id="GO:0003700">
    <property type="term" value="F:DNA-binding transcription factor activity"/>
    <property type="evidence" value="ECO:0007669"/>
    <property type="project" value="InterPro"/>
</dbReference>
<dbReference type="Pfam" id="PF12802">
    <property type="entry name" value="MarR_2"/>
    <property type="match status" value="1"/>
</dbReference>
<protein>
    <submittedName>
        <fullName evidence="1">MarR family transcriptional regulator</fullName>
    </submittedName>
</protein>
<name>A0A652YNJ8_NOCGL</name>
<proteinExistence type="predicted"/>
<gene>
    <name evidence="1" type="ORF">FNL38_105463</name>
</gene>
<dbReference type="SUPFAM" id="SSF46785">
    <property type="entry name" value="Winged helix' DNA-binding domain"/>
    <property type="match status" value="1"/>
</dbReference>
<dbReference type="InterPro" id="IPR000835">
    <property type="entry name" value="HTH_MarR-typ"/>
</dbReference>
<dbReference type="Gene3D" id="1.10.10.10">
    <property type="entry name" value="Winged helix-like DNA-binding domain superfamily/Winged helix DNA-binding domain"/>
    <property type="match status" value="1"/>
</dbReference>
<sequence>MTEDGLENWPTGRLLSTAARLVEHSWEQVLRSQDMTHAGLIVLHSIAMSPASQRDIAKKARVTDQTMSRTVDRLERAGYVTRDTDPRDERRRLIAITASGQATYERLLELEKDEAALAFGAGDVSALREQLLRLVRSPELNPKYNEN</sequence>
<dbReference type="PROSITE" id="PS50995">
    <property type="entry name" value="HTH_MARR_2"/>
    <property type="match status" value="1"/>
</dbReference>
<dbReference type="SMART" id="SM00347">
    <property type="entry name" value="HTH_MARR"/>
    <property type="match status" value="1"/>
</dbReference>
<reference evidence="1" key="1">
    <citation type="submission" date="2019-07" db="EMBL/GenBank/DDBJ databases">
        <title>Genomic Encyclopedia of Type Strains, Phase IV (KMG-IV): sequencing the most valuable type-strain genomes for metagenomic binning, comparative biology and taxonomic classification.</title>
        <authorList>
            <person name="Goeker M."/>
        </authorList>
    </citation>
    <scope>NUCLEOTIDE SEQUENCE</scope>
    <source>
        <strain evidence="1">DSM 44596</strain>
    </source>
</reference>
<dbReference type="PANTHER" id="PTHR33164:SF43">
    <property type="entry name" value="HTH-TYPE TRANSCRIPTIONAL REPRESSOR YETL"/>
    <property type="match status" value="1"/>
</dbReference>